<dbReference type="InterPro" id="IPR029044">
    <property type="entry name" value="Nucleotide-diphossugar_trans"/>
</dbReference>
<keyword evidence="3" id="KW-1185">Reference proteome</keyword>
<proteinExistence type="predicted"/>
<dbReference type="OrthoDB" id="4529776at2"/>
<dbReference type="Pfam" id="PF00535">
    <property type="entry name" value="Glycos_transf_2"/>
    <property type="match status" value="1"/>
</dbReference>
<dbReference type="PANTHER" id="PTHR22916">
    <property type="entry name" value="GLYCOSYLTRANSFERASE"/>
    <property type="match status" value="1"/>
</dbReference>
<evidence type="ECO:0000313" key="2">
    <source>
        <dbReference type="EMBL" id="SNY52050.1"/>
    </source>
</evidence>
<dbReference type="CDD" id="cd00761">
    <property type="entry name" value="Glyco_tranf_GTA_type"/>
    <property type="match status" value="1"/>
</dbReference>
<dbReference type="AlphaFoldDB" id="A0A285IVG8"/>
<dbReference type="RefSeq" id="WP_097322812.1">
    <property type="nucleotide sequence ID" value="NZ_OBDY01000012.1"/>
</dbReference>
<feature type="domain" description="Glycosyltransferase 2-like" evidence="1">
    <location>
        <begin position="5"/>
        <end position="133"/>
    </location>
</feature>
<dbReference type="InterPro" id="IPR001173">
    <property type="entry name" value="Glyco_trans_2-like"/>
</dbReference>
<accession>A0A285IVG8</accession>
<evidence type="ECO:0000259" key="1">
    <source>
        <dbReference type="Pfam" id="PF00535"/>
    </source>
</evidence>
<organism evidence="2 3">
    <name type="scientific">Paractinoplanes atraurantiacus</name>
    <dbReference type="NCBI Taxonomy" id="1036182"/>
    <lineage>
        <taxon>Bacteria</taxon>
        <taxon>Bacillati</taxon>
        <taxon>Actinomycetota</taxon>
        <taxon>Actinomycetes</taxon>
        <taxon>Micromonosporales</taxon>
        <taxon>Micromonosporaceae</taxon>
        <taxon>Paractinoplanes</taxon>
    </lineage>
</organism>
<evidence type="ECO:0000313" key="3">
    <source>
        <dbReference type="Proteomes" id="UP000219612"/>
    </source>
</evidence>
<protein>
    <submittedName>
        <fullName evidence="2">Glycosyl transferase family 2</fullName>
    </submittedName>
</protein>
<reference evidence="3" key="1">
    <citation type="submission" date="2017-09" db="EMBL/GenBank/DDBJ databases">
        <authorList>
            <person name="Varghese N."/>
            <person name="Submissions S."/>
        </authorList>
    </citation>
    <scope>NUCLEOTIDE SEQUENCE [LARGE SCALE GENOMIC DNA]</scope>
    <source>
        <strain evidence="3">CGMCC 4.6857</strain>
    </source>
</reference>
<sequence length="271" mass="29546">MPTVSVITAAYAPSAAYLAETVASVDAQRLPHGWDLEWIVQEDGAAPSLAHHFARAPYVRYEANGAQLGIAATRNLGLSRATGDLIQVLDSDDMLLPGALESLIPKFDEHRIHWAIGQADDLMPDGSRVEWPSAFPDGIVPAGSVNRHAEEHGGNWPIHCAGLLLRAVTLRAIGGWVGLPSDEDIAMFAALSQISDGYNLDGKTWLYRQHPQQITRASTTRHLSEDCRRFALQRAKAIEATGLKFDGNGQFRFDTSLHQVAVGEASKEHLR</sequence>
<dbReference type="GO" id="GO:0016740">
    <property type="term" value="F:transferase activity"/>
    <property type="evidence" value="ECO:0007669"/>
    <property type="project" value="UniProtKB-KW"/>
</dbReference>
<gene>
    <name evidence="2" type="ORF">SAMN05421748_112229</name>
</gene>
<dbReference type="Proteomes" id="UP000219612">
    <property type="component" value="Unassembled WGS sequence"/>
</dbReference>
<name>A0A285IVG8_9ACTN</name>
<keyword evidence="2" id="KW-0808">Transferase</keyword>
<dbReference type="SUPFAM" id="SSF53448">
    <property type="entry name" value="Nucleotide-diphospho-sugar transferases"/>
    <property type="match status" value="1"/>
</dbReference>
<dbReference type="Gene3D" id="3.90.550.10">
    <property type="entry name" value="Spore Coat Polysaccharide Biosynthesis Protein SpsA, Chain A"/>
    <property type="match status" value="1"/>
</dbReference>
<dbReference type="EMBL" id="OBDY01000012">
    <property type="protein sequence ID" value="SNY52050.1"/>
    <property type="molecule type" value="Genomic_DNA"/>
</dbReference>